<name>A0A7X1E4Y4_9BACT</name>
<dbReference type="InterPro" id="IPR004358">
    <property type="entry name" value="Sig_transdc_His_kin-like_C"/>
</dbReference>
<evidence type="ECO:0000256" key="1">
    <source>
        <dbReference type="ARBA" id="ARBA00000085"/>
    </source>
</evidence>
<dbReference type="AlphaFoldDB" id="A0A7X1E4Y4"/>
<dbReference type="Pfam" id="PF02518">
    <property type="entry name" value="HATPase_c"/>
    <property type="match status" value="1"/>
</dbReference>
<dbReference type="InterPro" id="IPR003661">
    <property type="entry name" value="HisK_dim/P_dom"/>
</dbReference>
<dbReference type="Gene3D" id="3.30.565.10">
    <property type="entry name" value="Histidine kinase-like ATPase, C-terminal domain"/>
    <property type="match status" value="1"/>
</dbReference>
<evidence type="ECO:0000256" key="7">
    <source>
        <dbReference type="ARBA" id="ARBA00022777"/>
    </source>
</evidence>
<dbReference type="PANTHER" id="PTHR45436:SF5">
    <property type="entry name" value="SENSOR HISTIDINE KINASE TRCS"/>
    <property type="match status" value="1"/>
</dbReference>
<dbReference type="Pfam" id="PF00512">
    <property type="entry name" value="HisKA"/>
    <property type="match status" value="1"/>
</dbReference>
<evidence type="ECO:0000256" key="11">
    <source>
        <dbReference type="SAM" id="Phobius"/>
    </source>
</evidence>
<dbReference type="InterPro" id="IPR003660">
    <property type="entry name" value="HAMP_dom"/>
</dbReference>
<evidence type="ECO:0000256" key="9">
    <source>
        <dbReference type="ARBA" id="ARBA00023012"/>
    </source>
</evidence>
<comment type="catalytic activity">
    <reaction evidence="1">
        <text>ATP + protein L-histidine = ADP + protein N-phospho-L-histidine.</text>
        <dbReference type="EC" id="2.7.13.3"/>
    </reaction>
</comment>
<evidence type="ECO:0000256" key="4">
    <source>
        <dbReference type="ARBA" id="ARBA00022553"/>
    </source>
</evidence>
<comment type="subcellular location">
    <subcellularLocation>
        <location evidence="2">Membrane</location>
    </subcellularLocation>
</comment>
<dbReference type="FunFam" id="1.10.287.130:FF:000001">
    <property type="entry name" value="Two-component sensor histidine kinase"/>
    <property type="match status" value="1"/>
</dbReference>
<keyword evidence="4" id="KW-0597">Phosphoprotein</keyword>
<sequence length="492" mass="55003">MKFPFHSLRWRLQIWYAVILLLTISAFCFSAYQLSWLNQTRRIDRSLVEEEREMIEAFIKEEPNRQKSESNGEDRSISPAEFFLRELQEGAVQLPEGLESSFDSRNDGFQYFAFADADGRVLLASLNAPDDIRFLPVPERGMEEDFQFDGARRESRSSFSFGLRTVYGKDITPELRDQQTFAWSLVLSGGALWVIGLLGGWWLAGRAIRPIQSISRTATRIAGGNLDERINVSGREDELHQLSRVLNQTFDELQNSVERQRQFTADASHELRTPLTILISETQRMCKKTRSVEEYAESMAVCRDAGQRMRKLVESLLLLARQEDQVVKFGAEAGEKVDFAEVAEQAVREIRPLAEERGVRCLTSLSPASVVGSRAALGVLVNNLISNAVLHHPGQGQVEVRVEETEGEVILIVADDGTGIAAEDLPHIFERFYRADKSRTDSGEHSGLGLALAQSTAKNHCGSISVESRKGEGAVFTVRLPSWGAECSSKSS</sequence>
<feature type="domain" description="Histidine kinase" evidence="12">
    <location>
        <begin position="266"/>
        <end position="484"/>
    </location>
</feature>
<evidence type="ECO:0000259" key="12">
    <source>
        <dbReference type="PROSITE" id="PS50109"/>
    </source>
</evidence>
<evidence type="ECO:0000259" key="13">
    <source>
        <dbReference type="PROSITE" id="PS50885"/>
    </source>
</evidence>
<dbReference type="GO" id="GO:0000155">
    <property type="term" value="F:phosphorelay sensor kinase activity"/>
    <property type="evidence" value="ECO:0007669"/>
    <property type="project" value="InterPro"/>
</dbReference>
<evidence type="ECO:0000313" key="15">
    <source>
        <dbReference type="Proteomes" id="UP000525652"/>
    </source>
</evidence>
<evidence type="ECO:0000313" key="14">
    <source>
        <dbReference type="EMBL" id="MBC2602554.1"/>
    </source>
</evidence>
<dbReference type="SMART" id="SM00388">
    <property type="entry name" value="HisKA"/>
    <property type="match status" value="1"/>
</dbReference>
<keyword evidence="7" id="KW-0418">Kinase</keyword>
<dbReference type="GO" id="GO:0005886">
    <property type="term" value="C:plasma membrane"/>
    <property type="evidence" value="ECO:0007669"/>
    <property type="project" value="TreeGrafter"/>
</dbReference>
<protein>
    <recommendedName>
        <fullName evidence="3">histidine kinase</fullName>
        <ecNumber evidence="3">2.7.13.3</ecNumber>
    </recommendedName>
</protein>
<feature type="transmembrane region" description="Helical" evidence="11">
    <location>
        <begin position="181"/>
        <end position="204"/>
    </location>
</feature>
<accession>A0A7X1E4Y4</accession>
<dbReference type="InterPro" id="IPR050428">
    <property type="entry name" value="TCS_sensor_his_kinase"/>
</dbReference>
<dbReference type="InterPro" id="IPR003594">
    <property type="entry name" value="HATPase_dom"/>
</dbReference>
<dbReference type="PROSITE" id="PS50109">
    <property type="entry name" value="HIS_KIN"/>
    <property type="match status" value="1"/>
</dbReference>
<dbReference type="CDD" id="cd06225">
    <property type="entry name" value="HAMP"/>
    <property type="match status" value="1"/>
</dbReference>
<dbReference type="SUPFAM" id="SSF55874">
    <property type="entry name" value="ATPase domain of HSP90 chaperone/DNA topoisomerase II/histidine kinase"/>
    <property type="match status" value="1"/>
</dbReference>
<evidence type="ECO:0000256" key="2">
    <source>
        <dbReference type="ARBA" id="ARBA00004370"/>
    </source>
</evidence>
<dbReference type="CDD" id="cd00075">
    <property type="entry name" value="HATPase"/>
    <property type="match status" value="1"/>
</dbReference>
<dbReference type="Gene3D" id="1.10.287.130">
    <property type="match status" value="1"/>
</dbReference>
<comment type="caution">
    <text evidence="14">The sequence shown here is derived from an EMBL/GenBank/DDBJ whole genome shotgun (WGS) entry which is preliminary data.</text>
</comment>
<dbReference type="EMBL" id="JACHVA010000101">
    <property type="protein sequence ID" value="MBC2602554.1"/>
    <property type="molecule type" value="Genomic_DNA"/>
</dbReference>
<keyword evidence="10 11" id="KW-0472">Membrane</keyword>
<evidence type="ECO:0000256" key="8">
    <source>
        <dbReference type="ARBA" id="ARBA00022989"/>
    </source>
</evidence>
<keyword evidence="5" id="KW-0808">Transferase</keyword>
<reference evidence="14 15" key="1">
    <citation type="submission" date="2020-07" db="EMBL/GenBank/DDBJ databases">
        <authorList>
            <person name="Feng X."/>
        </authorList>
    </citation>
    <scope>NUCLEOTIDE SEQUENCE [LARGE SCALE GENOMIC DNA]</scope>
    <source>
        <strain evidence="14 15">JCM14086</strain>
    </source>
</reference>
<dbReference type="SMART" id="SM00387">
    <property type="entry name" value="HATPase_c"/>
    <property type="match status" value="1"/>
</dbReference>
<dbReference type="EC" id="2.7.13.3" evidence="3"/>
<organism evidence="14 15">
    <name type="scientific">Puniceicoccus vermicola</name>
    <dbReference type="NCBI Taxonomy" id="388746"/>
    <lineage>
        <taxon>Bacteria</taxon>
        <taxon>Pseudomonadati</taxon>
        <taxon>Verrucomicrobiota</taxon>
        <taxon>Opitutia</taxon>
        <taxon>Puniceicoccales</taxon>
        <taxon>Puniceicoccaceae</taxon>
        <taxon>Puniceicoccus</taxon>
    </lineage>
</organism>
<dbReference type="FunFam" id="3.30.565.10:FF:000006">
    <property type="entry name" value="Sensor histidine kinase WalK"/>
    <property type="match status" value="1"/>
</dbReference>
<evidence type="ECO:0000256" key="10">
    <source>
        <dbReference type="ARBA" id="ARBA00023136"/>
    </source>
</evidence>
<keyword evidence="9" id="KW-0902">Two-component regulatory system</keyword>
<keyword evidence="6 11" id="KW-0812">Transmembrane</keyword>
<dbReference type="PANTHER" id="PTHR45436">
    <property type="entry name" value="SENSOR HISTIDINE KINASE YKOH"/>
    <property type="match status" value="1"/>
</dbReference>
<dbReference type="InterPro" id="IPR036097">
    <property type="entry name" value="HisK_dim/P_sf"/>
</dbReference>
<dbReference type="InterPro" id="IPR036890">
    <property type="entry name" value="HATPase_C_sf"/>
</dbReference>
<keyword evidence="15" id="KW-1185">Reference proteome</keyword>
<feature type="transmembrane region" description="Helical" evidence="11">
    <location>
        <begin position="12"/>
        <end position="32"/>
    </location>
</feature>
<dbReference type="PROSITE" id="PS50885">
    <property type="entry name" value="HAMP"/>
    <property type="match status" value="1"/>
</dbReference>
<gene>
    <name evidence="14" type="ORF">H5P30_12285</name>
</gene>
<dbReference type="Gene3D" id="6.10.340.10">
    <property type="match status" value="1"/>
</dbReference>
<dbReference type="SUPFAM" id="SSF158472">
    <property type="entry name" value="HAMP domain-like"/>
    <property type="match status" value="1"/>
</dbReference>
<evidence type="ECO:0000256" key="3">
    <source>
        <dbReference type="ARBA" id="ARBA00012438"/>
    </source>
</evidence>
<evidence type="ECO:0000256" key="6">
    <source>
        <dbReference type="ARBA" id="ARBA00022692"/>
    </source>
</evidence>
<dbReference type="InterPro" id="IPR005467">
    <property type="entry name" value="His_kinase_dom"/>
</dbReference>
<keyword evidence="8 11" id="KW-1133">Transmembrane helix</keyword>
<dbReference type="Proteomes" id="UP000525652">
    <property type="component" value="Unassembled WGS sequence"/>
</dbReference>
<dbReference type="SUPFAM" id="SSF47384">
    <property type="entry name" value="Homodimeric domain of signal transducing histidine kinase"/>
    <property type="match status" value="1"/>
</dbReference>
<dbReference type="Pfam" id="PF00672">
    <property type="entry name" value="HAMP"/>
    <property type="match status" value="1"/>
</dbReference>
<proteinExistence type="predicted"/>
<dbReference type="CDD" id="cd00082">
    <property type="entry name" value="HisKA"/>
    <property type="match status" value="1"/>
</dbReference>
<dbReference type="RefSeq" id="WP_185693222.1">
    <property type="nucleotide sequence ID" value="NZ_JACHVA010000101.1"/>
</dbReference>
<feature type="domain" description="HAMP" evidence="13">
    <location>
        <begin position="205"/>
        <end position="258"/>
    </location>
</feature>
<evidence type="ECO:0000256" key="5">
    <source>
        <dbReference type="ARBA" id="ARBA00022679"/>
    </source>
</evidence>
<dbReference type="SMART" id="SM00304">
    <property type="entry name" value="HAMP"/>
    <property type="match status" value="1"/>
</dbReference>
<dbReference type="PRINTS" id="PR00344">
    <property type="entry name" value="BCTRLSENSOR"/>
</dbReference>